<evidence type="ECO:0000313" key="1">
    <source>
        <dbReference type="EMBL" id="MBB2888419.1"/>
    </source>
</evidence>
<reference evidence="1" key="1">
    <citation type="submission" date="2020-08" db="EMBL/GenBank/DDBJ databases">
        <title>Plant associated metagenomes--Microbial community diversity and host control of community assembly across model and emerging plant ecological genomics systems.</title>
        <authorList>
            <person name="Dangl J."/>
        </authorList>
    </citation>
    <scope>NUCLEOTIDE SEQUENCE</scope>
    <source>
        <strain evidence="1">KD5</strain>
    </source>
</reference>
<keyword evidence="2" id="KW-1185">Reference proteome</keyword>
<sequence>MPLSVTLTNRNDAINITDILSPSSATPLVESRHITQTSETNSLELKPRQPNLQDLDALFGFLHIGEFSVSRIELHAMGAMINGELVTSTNTYFAIPDQVFIDSLEFDPAKVEQRIKAVEVHQSHIPATLLFEIATQRSTTAPPLLKESDASTVPVQKIGSLLKSTQRLDINKNPLPDHLPAWIDRTKSYGMSSMGVGLQAYGLYSAIIGTAEAIKKGHWDEAAINVGGGAAEIGSLIIERGLAKTGEAMIRSGAKTFEHFGRTTIGQVLSRGAGLMASVLTLPFDLYTAIKSFNDAADAKGKEAQDHYFNAALSLTSAGLSTILGCAALLGFKAAGPVGIAAAAILIVGARIYGAARMVDDIDDYIELSMHERWRAGWFAFTGQNQDKEVLDRFAVAKTYSDYAKALDSTSTDWLKNELKDSVEAVVNGRYEVQLQPTRHHKFEWDEASGEPSFVTVNVPVVKETDDVYDATEGLPTGIPNALVGETGPSKGVLWQLGGGNDSIIGVRSKPNYFSYSSGIKTLKGGEKHDSFLFQSAAQSLKKAPPTGQVNTLRGGAGTDTLSLQGKHVPVRHGPDDTFYVGYDVDLKSGKLGLRSPDTATAPALHSNIHSIEKVETLAGAYNLVTGSDEADYIIANGHDRINAGAGDDQIVIRGNDCRVNGGRGADTYYLNGMTHSVSIAEDGQDLSVIHLGVTLERVQDWHIRENALVISSLQNTESFQPERQLVINDVYETLTDKRSLRNPRLLFITEDGYQLKADLPAVINGLTEQRVKVIVVVMGTPKTPPIIVNSRVQRVPSTKHSSYFVARETYRTVFFVDTPDSHTSSILYVDFDSDEITEINAIYTVTSTPRHSFSYLNYSNTHFQISFKNASSLLIHGSVEEDPGKKTDRGAGIMSSGWKSVHSFTLVMRNGKSYWLDFPENAYLDDNKHPGYRVIDSTGSLREKPGKYVFAKPTCDRRLLKAVPQRVDIDSVSHSSVYSLEGQASSYDLYPTDNTSLRLSTPGAAAKTSSGSTWNIYTLRLAENITRDGINIKNNFLKIGSVHIQLPNTEVSDIPLETINVIVSSGSHYRIDPLFEVAVLHALNANRYPSIAAIVSDIIKHKRNDGLVAELISIENLRTNDATPGNIYYDTEIDNWTIDTDWSRSLRIENLEIVD</sequence>
<name>A0ACC5MIS2_9PSED</name>
<comment type="caution">
    <text evidence="1">The sequence shown here is derived from an EMBL/GenBank/DDBJ whole genome shotgun (WGS) entry which is preliminary data.</text>
</comment>
<dbReference type="EMBL" id="JACHVR010000003">
    <property type="protein sequence ID" value="MBB2888419.1"/>
    <property type="molecule type" value="Genomic_DNA"/>
</dbReference>
<organism evidence="1 2">
    <name type="scientific">Pseudomonas umsongensis</name>
    <dbReference type="NCBI Taxonomy" id="198618"/>
    <lineage>
        <taxon>Bacteria</taxon>
        <taxon>Pseudomonadati</taxon>
        <taxon>Pseudomonadota</taxon>
        <taxon>Gammaproteobacteria</taxon>
        <taxon>Pseudomonadales</taxon>
        <taxon>Pseudomonadaceae</taxon>
        <taxon>Pseudomonas</taxon>
    </lineage>
</organism>
<protein>
    <submittedName>
        <fullName evidence="1">Ca2+-binding RTX toxin-like protein</fullName>
    </submittedName>
</protein>
<gene>
    <name evidence="1" type="ORF">FHR69_004388</name>
</gene>
<dbReference type="Proteomes" id="UP000589818">
    <property type="component" value="Unassembled WGS sequence"/>
</dbReference>
<evidence type="ECO:0000313" key="2">
    <source>
        <dbReference type="Proteomes" id="UP000589818"/>
    </source>
</evidence>
<accession>A0ACC5MIS2</accession>
<proteinExistence type="predicted"/>